<comment type="caution">
    <text evidence="1">The sequence shown here is derived from an EMBL/GenBank/DDBJ whole genome shotgun (WGS) entry which is preliminary data.</text>
</comment>
<proteinExistence type="predicted"/>
<evidence type="ECO:0000313" key="1">
    <source>
        <dbReference type="EMBL" id="RLV85285.1"/>
    </source>
</evidence>
<name>A0A3L8RT78_CHLGU</name>
<organism evidence="1 2">
    <name type="scientific">Chloebia gouldiae</name>
    <name type="common">Gouldian finch</name>
    <name type="synonym">Erythrura gouldiae</name>
    <dbReference type="NCBI Taxonomy" id="44316"/>
    <lineage>
        <taxon>Eukaryota</taxon>
        <taxon>Metazoa</taxon>
        <taxon>Chordata</taxon>
        <taxon>Craniata</taxon>
        <taxon>Vertebrata</taxon>
        <taxon>Euteleostomi</taxon>
        <taxon>Archelosauria</taxon>
        <taxon>Archosauria</taxon>
        <taxon>Dinosauria</taxon>
        <taxon>Saurischia</taxon>
        <taxon>Theropoda</taxon>
        <taxon>Coelurosauria</taxon>
        <taxon>Aves</taxon>
        <taxon>Neognathae</taxon>
        <taxon>Neoaves</taxon>
        <taxon>Telluraves</taxon>
        <taxon>Australaves</taxon>
        <taxon>Passeriformes</taxon>
        <taxon>Passeroidea</taxon>
        <taxon>Passeridae</taxon>
        <taxon>Chloebia</taxon>
    </lineage>
</organism>
<evidence type="ECO:0000313" key="2">
    <source>
        <dbReference type="Proteomes" id="UP000276834"/>
    </source>
</evidence>
<dbReference type="EMBL" id="QUSF01000256">
    <property type="protein sequence ID" value="RLV85285.1"/>
    <property type="molecule type" value="Genomic_DNA"/>
</dbReference>
<dbReference type="Proteomes" id="UP000276834">
    <property type="component" value="Unassembled WGS sequence"/>
</dbReference>
<keyword evidence="2" id="KW-1185">Reference proteome</keyword>
<sequence length="68" mass="7188">MVGGARRNVGVATPFSQIHAEFHSQTRLAGSVKRTKMRMEAAAQARPCSSAQLCPAVPARFSSTTTGL</sequence>
<dbReference type="AlphaFoldDB" id="A0A3L8RT78"/>
<protein>
    <submittedName>
        <fullName evidence="1">Uncharacterized protein</fullName>
    </submittedName>
</protein>
<gene>
    <name evidence="1" type="ORF">DV515_00016109</name>
</gene>
<accession>A0A3L8RT78</accession>
<reference evidence="1 2" key="1">
    <citation type="journal article" date="2018" name="Proc. R. Soc. B">
        <title>A non-coding region near Follistatin controls head colour polymorphism in the Gouldian finch.</title>
        <authorList>
            <person name="Toomey M.B."/>
            <person name="Marques C.I."/>
            <person name="Andrade P."/>
            <person name="Araujo P.M."/>
            <person name="Sabatino S."/>
            <person name="Gazda M.A."/>
            <person name="Afonso S."/>
            <person name="Lopes R.J."/>
            <person name="Corbo J.C."/>
            <person name="Carneiro M."/>
        </authorList>
    </citation>
    <scope>NUCLEOTIDE SEQUENCE [LARGE SCALE GENOMIC DNA]</scope>
    <source>
        <strain evidence="1">Red01</strain>
        <tissue evidence="1">Muscle</tissue>
    </source>
</reference>